<dbReference type="EMBL" id="REGN01009442">
    <property type="protein sequence ID" value="RNA01156.1"/>
    <property type="molecule type" value="Genomic_DNA"/>
</dbReference>
<feature type="non-terminal residue" evidence="1">
    <location>
        <position position="1"/>
    </location>
</feature>
<evidence type="ECO:0000313" key="1">
    <source>
        <dbReference type="EMBL" id="RNA01156.1"/>
    </source>
</evidence>
<proteinExistence type="predicted"/>
<sequence length="109" mass="12692">FILSKTDKTNERLSIRHQLGLNPDYVSLIEEEELNENESYNGDISKKSFLDESLEAIENFSNNILNVFGCRAINQKKVSQGSQVLNSQVLYEQDPYKKSMKCLRKWKFI</sequence>
<protein>
    <submittedName>
        <fullName evidence="1">Uncharacterized protein</fullName>
    </submittedName>
</protein>
<keyword evidence="2" id="KW-1185">Reference proteome</keyword>
<organism evidence="1 2">
    <name type="scientific">Brachionus plicatilis</name>
    <name type="common">Marine rotifer</name>
    <name type="synonym">Brachionus muelleri</name>
    <dbReference type="NCBI Taxonomy" id="10195"/>
    <lineage>
        <taxon>Eukaryota</taxon>
        <taxon>Metazoa</taxon>
        <taxon>Spiralia</taxon>
        <taxon>Gnathifera</taxon>
        <taxon>Rotifera</taxon>
        <taxon>Eurotatoria</taxon>
        <taxon>Monogononta</taxon>
        <taxon>Pseudotrocha</taxon>
        <taxon>Ploima</taxon>
        <taxon>Brachionidae</taxon>
        <taxon>Brachionus</taxon>
    </lineage>
</organism>
<dbReference type="AlphaFoldDB" id="A0A3M7PPW4"/>
<dbReference type="Proteomes" id="UP000276133">
    <property type="component" value="Unassembled WGS sequence"/>
</dbReference>
<comment type="caution">
    <text evidence="1">The sequence shown here is derived from an EMBL/GenBank/DDBJ whole genome shotgun (WGS) entry which is preliminary data.</text>
</comment>
<accession>A0A3M7PPW4</accession>
<evidence type="ECO:0000313" key="2">
    <source>
        <dbReference type="Proteomes" id="UP000276133"/>
    </source>
</evidence>
<gene>
    <name evidence="1" type="ORF">BpHYR1_048769</name>
</gene>
<name>A0A3M7PPW4_BRAPC</name>
<reference evidence="1 2" key="1">
    <citation type="journal article" date="2018" name="Sci. Rep.">
        <title>Genomic signatures of local adaptation to the degree of environmental predictability in rotifers.</title>
        <authorList>
            <person name="Franch-Gras L."/>
            <person name="Hahn C."/>
            <person name="Garcia-Roger E.M."/>
            <person name="Carmona M.J."/>
            <person name="Serra M."/>
            <person name="Gomez A."/>
        </authorList>
    </citation>
    <scope>NUCLEOTIDE SEQUENCE [LARGE SCALE GENOMIC DNA]</scope>
    <source>
        <strain evidence="1">HYR1</strain>
    </source>
</reference>